<dbReference type="Gene3D" id="3.40.50.1100">
    <property type="match status" value="2"/>
</dbReference>
<dbReference type="PROSITE" id="PS00901">
    <property type="entry name" value="CYS_SYNTHASE"/>
    <property type="match status" value="1"/>
</dbReference>
<dbReference type="GO" id="GO:0016765">
    <property type="term" value="F:transferase activity, transferring alkyl or aryl (other than methyl) groups"/>
    <property type="evidence" value="ECO:0007669"/>
    <property type="project" value="UniProtKB-ARBA"/>
</dbReference>
<dbReference type="EC" id="4.2.1.22" evidence="5"/>
<organism evidence="5">
    <name type="scientific">uncultured Actinomycetospora sp</name>
    <dbReference type="NCBI Taxonomy" id="1135996"/>
    <lineage>
        <taxon>Bacteria</taxon>
        <taxon>Bacillati</taxon>
        <taxon>Actinomycetota</taxon>
        <taxon>Actinomycetes</taxon>
        <taxon>Pseudonocardiales</taxon>
        <taxon>Pseudonocardiaceae</taxon>
        <taxon>Actinomycetospora</taxon>
        <taxon>environmental samples</taxon>
    </lineage>
</organism>
<name>A0A6J4HZ73_9PSEU</name>
<dbReference type="InterPro" id="IPR001216">
    <property type="entry name" value="P-phosphate_BS"/>
</dbReference>
<accession>A0A6J4HZ73</accession>
<comment type="cofactor">
    <cofactor evidence="1">
        <name>pyridoxal 5'-phosphate</name>
        <dbReference type="ChEBI" id="CHEBI:597326"/>
    </cofactor>
</comment>
<evidence type="ECO:0000259" key="4">
    <source>
        <dbReference type="Pfam" id="PF00291"/>
    </source>
</evidence>
<dbReference type="PANTHER" id="PTHR10314">
    <property type="entry name" value="CYSTATHIONINE BETA-SYNTHASE"/>
    <property type="match status" value="1"/>
</dbReference>
<dbReference type="AlphaFoldDB" id="A0A6J4HZ73"/>
<dbReference type="InterPro" id="IPR001926">
    <property type="entry name" value="TrpB-like_PALP"/>
</dbReference>
<dbReference type="GO" id="GO:0006535">
    <property type="term" value="P:cysteine biosynthetic process from serine"/>
    <property type="evidence" value="ECO:0007669"/>
    <property type="project" value="InterPro"/>
</dbReference>
<reference evidence="5" key="1">
    <citation type="submission" date="2020-02" db="EMBL/GenBank/DDBJ databases">
        <authorList>
            <person name="Meier V. D."/>
        </authorList>
    </citation>
    <scope>NUCLEOTIDE SEQUENCE</scope>
    <source>
        <strain evidence="5">AVDCRST_MAG54</strain>
    </source>
</reference>
<feature type="non-terminal residue" evidence="5">
    <location>
        <position position="362"/>
    </location>
</feature>
<sequence>MLDAIGATPLIRLRRVTEGLAPRIYLKAEWQNAGGSVKDRAALAMIRAAEASGDLPPGGVVVEGTSGNTGIGLALVGGFLGYRTVIVVPDTTAAEKVAALRAYVAEVVLTPGGLTREDPRHVNNLAARIAAETPGGWLADQYGNPANPQAHRDTTAPEIWEQTGGRVTCLVAGIGTGGTLSGTGAALKERGPVRVVGVDPETSAYGGGDGSPYYVEAIGHYRHPDTVDDPWPANWDRAVADEVVRVDDRTTMLTARRLAREEGLLLGGSSATAVAGALRVAADLGPDDVVVVIAPDSGRAYLTKYFDDGWLRRLGFLTEADGDVRGPLVGDLPLLQVPVVRASWTVGRAREVLAEVAGPAPV</sequence>
<keyword evidence="5" id="KW-0456">Lyase</keyword>
<dbReference type="InterPro" id="IPR050214">
    <property type="entry name" value="Cys_Synth/Cystath_Beta-Synth"/>
</dbReference>
<comment type="similarity">
    <text evidence="2">Belongs to the cysteine synthase/cystathionine beta-synthase family.</text>
</comment>
<evidence type="ECO:0000256" key="2">
    <source>
        <dbReference type="ARBA" id="ARBA00007103"/>
    </source>
</evidence>
<proteinExistence type="inferred from homology"/>
<evidence type="ECO:0000313" key="5">
    <source>
        <dbReference type="EMBL" id="CAA9237105.1"/>
    </source>
</evidence>
<dbReference type="SUPFAM" id="SSF53686">
    <property type="entry name" value="Tryptophan synthase beta subunit-like PLP-dependent enzymes"/>
    <property type="match status" value="1"/>
</dbReference>
<keyword evidence="3" id="KW-0663">Pyridoxal phosphate</keyword>
<gene>
    <name evidence="5" type="ORF">AVDCRST_MAG54-1314</name>
</gene>
<dbReference type="FunFam" id="3.40.50.1100:FF:000003">
    <property type="entry name" value="Cystathionine beta-synthase"/>
    <property type="match status" value="1"/>
</dbReference>
<dbReference type="GO" id="GO:0004122">
    <property type="term" value="F:cystathionine beta-synthase activity"/>
    <property type="evidence" value="ECO:0007669"/>
    <property type="project" value="UniProtKB-EC"/>
</dbReference>
<dbReference type="CDD" id="cd01561">
    <property type="entry name" value="CBS_like"/>
    <property type="match status" value="1"/>
</dbReference>
<evidence type="ECO:0000256" key="1">
    <source>
        <dbReference type="ARBA" id="ARBA00001933"/>
    </source>
</evidence>
<dbReference type="Pfam" id="PF00291">
    <property type="entry name" value="PALP"/>
    <property type="match status" value="1"/>
</dbReference>
<evidence type="ECO:0000256" key="3">
    <source>
        <dbReference type="ARBA" id="ARBA00022898"/>
    </source>
</evidence>
<dbReference type="EMBL" id="CADCTH010000175">
    <property type="protein sequence ID" value="CAA9237105.1"/>
    <property type="molecule type" value="Genomic_DNA"/>
</dbReference>
<feature type="domain" description="Tryptophan synthase beta chain-like PALP" evidence="4">
    <location>
        <begin position="3"/>
        <end position="296"/>
    </location>
</feature>
<dbReference type="InterPro" id="IPR036052">
    <property type="entry name" value="TrpB-like_PALP_sf"/>
</dbReference>
<protein>
    <submittedName>
        <fullName evidence="5">Cystathionine beta-synthase</fullName>
        <ecNumber evidence="5">4.2.1.22</ecNumber>
    </submittedName>
</protein>
<dbReference type="FunFam" id="3.40.50.1100:FF:000118">
    <property type="entry name" value="Related to CYS4-cystathionine beta-synthase"/>
    <property type="match status" value="1"/>
</dbReference>